<evidence type="ECO:0000313" key="1">
    <source>
        <dbReference type="EMBL" id="TNV77520.1"/>
    </source>
</evidence>
<name>A0A8J8NN55_HALGN</name>
<dbReference type="AlphaFoldDB" id="A0A8J8NN55"/>
<evidence type="ECO:0000313" key="2">
    <source>
        <dbReference type="Proteomes" id="UP000785679"/>
    </source>
</evidence>
<reference evidence="1" key="1">
    <citation type="submission" date="2019-06" db="EMBL/GenBank/DDBJ databases">
        <authorList>
            <person name="Zheng W."/>
        </authorList>
    </citation>
    <scope>NUCLEOTIDE SEQUENCE</scope>
    <source>
        <strain evidence="1">QDHG01</strain>
    </source>
</reference>
<evidence type="ECO:0008006" key="3">
    <source>
        <dbReference type="Google" id="ProtNLM"/>
    </source>
</evidence>
<comment type="caution">
    <text evidence="1">The sequence shown here is derived from an EMBL/GenBank/DDBJ whole genome shotgun (WGS) entry which is preliminary data.</text>
</comment>
<dbReference type="EMBL" id="RRYP01011769">
    <property type="protein sequence ID" value="TNV77520.1"/>
    <property type="molecule type" value="Genomic_DNA"/>
</dbReference>
<accession>A0A8J8NN55</accession>
<sequence>MLDQVMKRNAYLFTPDYKIELIQQLEMEPLMQDPQNDPIKVPEEKKEEQITIRERIDQQQPIQKNADLNMNCLRCGNYFNTSYRQIVQLTCGHLACQSCARSQYPCIHKDKIGCKQSAAEKQKHDSQQFVNRFLQDHFKGQDALKCLTHPKHKVKLYSESNGTFYCYKCLLTNRADESIVQISEMKLLVKLQIPESFKQLQENYEELMTEYSLIGEQHIQDCVFGLKQQTDHQVASLLELIEECKLQQYLAIEEAAKDAQEQLKSSIQYNLQEHKQVWAQLQINSNNIQSENLLQSDLQSISAYVEKERDTLSILQLRTNDTIFENLDQELKARFNRQWKIVLKMHQLQQHCNLVH</sequence>
<dbReference type="Proteomes" id="UP000785679">
    <property type="component" value="Unassembled WGS sequence"/>
</dbReference>
<protein>
    <recommendedName>
        <fullName evidence="3">RING-type domain-containing protein</fullName>
    </recommendedName>
</protein>
<proteinExistence type="predicted"/>
<keyword evidence="2" id="KW-1185">Reference proteome</keyword>
<dbReference type="SUPFAM" id="SSF57845">
    <property type="entry name" value="B-box zinc-binding domain"/>
    <property type="match status" value="1"/>
</dbReference>
<organism evidence="1 2">
    <name type="scientific">Halteria grandinella</name>
    <dbReference type="NCBI Taxonomy" id="5974"/>
    <lineage>
        <taxon>Eukaryota</taxon>
        <taxon>Sar</taxon>
        <taxon>Alveolata</taxon>
        <taxon>Ciliophora</taxon>
        <taxon>Intramacronucleata</taxon>
        <taxon>Spirotrichea</taxon>
        <taxon>Stichotrichia</taxon>
        <taxon>Sporadotrichida</taxon>
        <taxon>Halteriidae</taxon>
        <taxon>Halteria</taxon>
    </lineage>
</organism>
<gene>
    <name evidence="1" type="ORF">FGO68_gene6911</name>
</gene>